<evidence type="ECO:0000313" key="2">
    <source>
        <dbReference type="Proteomes" id="UP000294558"/>
    </source>
</evidence>
<dbReference type="EMBL" id="SOAU01000001">
    <property type="protein sequence ID" value="TDT15360.1"/>
    <property type="molecule type" value="Genomic_DNA"/>
</dbReference>
<evidence type="ECO:0000313" key="1">
    <source>
        <dbReference type="EMBL" id="TDT15360.1"/>
    </source>
</evidence>
<sequence>MESMHLAARLVIEQNMQQMIAFSARPDSPVQPVVERRRVARSDLGRVRRLLPRRRATLRHVPA</sequence>
<dbReference type="RefSeq" id="WP_133867818.1">
    <property type="nucleotide sequence ID" value="NZ_SOAU01000001.1"/>
</dbReference>
<gene>
    <name evidence="1" type="ORF">BDK89_0930</name>
</gene>
<accession>A0A4R7HXA1</accession>
<reference evidence="1 2" key="1">
    <citation type="submission" date="2019-03" db="EMBL/GenBank/DDBJ databases">
        <title>Sequencing the genomes of 1000 actinobacteria strains.</title>
        <authorList>
            <person name="Klenk H.-P."/>
        </authorList>
    </citation>
    <scope>NUCLEOTIDE SEQUENCE [LARGE SCALE GENOMIC DNA]</scope>
    <source>
        <strain evidence="1 2">DSM 18936</strain>
    </source>
</reference>
<organism evidence="1 2">
    <name type="scientific">Ilumatobacter fluminis</name>
    <dbReference type="NCBI Taxonomy" id="467091"/>
    <lineage>
        <taxon>Bacteria</taxon>
        <taxon>Bacillati</taxon>
        <taxon>Actinomycetota</taxon>
        <taxon>Acidimicrobiia</taxon>
        <taxon>Acidimicrobiales</taxon>
        <taxon>Ilumatobacteraceae</taxon>
        <taxon>Ilumatobacter</taxon>
    </lineage>
</organism>
<dbReference type="Proteomes" id="UP000294558">
    <property type="component" value="Unassembled WGS sequence"/>
</dbReference>
<dbReference type="AlphaFoldDB" id="A0A4R7HXA1"/>
<proteinExistence type="predicted"/>
<keyword evidence="2" id="KW-1185">Reference proteome</keyword>
<name>A0A4R7HXA1_9ACTN</name>
<protein>
    <submittedName>
        <fullName evidence="1">Uncharacterized protein</fullName>
    </submittedName>
</protein>
<comment type="caution">
    <text evidence="1">The sequence shown here is derived from an EMBL/GenBank/DDBJ whole genome shotgun (WGS) entry which is preliminary data.</text>
</comment>